<dbReference type="InterPro" id="IPR010093">
    <property type="entry name" value="SinI_DNA-bd"/>
</dbReference>
<dbReference type="NCBIfam" id="TIGR01764">
    <property type="entry name" value="excise"/>
    <property type="match status" value="1"/>
</dbReference>
<dbReference type="Proteomes" id="UP000613255">
    <property type="component" value="Unassembled WGS sequence"/>
</dbReference>
<protein>
    <submittedName>
        <fullName evidence="2">Helix-turn-helix domain-containing protein</fullName>
    </submittedName>
</protein>
<dbReference type="EMBL" id="JAEIJD010000008">
    <property type="protein sequence ID" value="MBI6630367.1"/>
    <property type="molecule type" value="Genomic_DNA"/>
</dbReference>
<proteinExistence type="predicted"/>
<dbReference type="InterPro" id="IPR009061">
    <property type="entry name" value="DNA-bd_dom_put_sf"/>
</dbReference>
<accession>A0A934HS05</accession>
<dbReference type="SUPFAM" id="SSF46955">
    <property type="entry name" value="Putative DNA-binding domain"/>
    <property type="match status" value="1"/>
</dbReference>
<keyword evidence="3" id="KW-1185">Reference proteome</keyword>
<dbReference type="InterPro" id="IPR041657">
    <property type="entry name" value="HTH_17"/>
</dbReference>
<dbReference type="GO" id="GO:0003677">
    <property type="term" value="F:DNA binding"/>
    <property type="evidence" value="ECO:0007669"/>
    <property type="project" value="InterPro"/>
</dbReference>
<sequence length="69" mass="7548">MPRQAKKAIETSRRLLTVKEVAALDNTSEKTVRRAIAAGLLDVVRVGPGGRLIRIDPAAHAAYRMAHCR</sequence>
<gene>
    <name evidence="2" type="ORF">JAO82_10800</name>
</gene>
<dbReference type="Pfam" id="PF12728">
    <property type="entry name" value="HTH_17"/>
    <property type="match status" value="1"/>
</dbReference>
<feature type="domain" description="Helix-turn-helix" evidence="1">
    <location>
        <begin position="15"/>
        <end position="57"/>
    </location>
</feature>
<dbReference type="AlphaFoldDB" id="A0A934HS05"/>
<evidence type="ECO:0000313" key="3">
    <source>
        <dbReference type="Proteomes" id="UP000613255"/>
    </source>
</evidence>
<dbReference type="RefSeq" id="WP_198686389.1">
    <property type="nucleotide sequence ID" value="NZ_JAEIJD010000008.1"/>
</dbReference>
<evidence type="ECO:0000313" key="2">
    <source>
        <dbReference type="EMBL" id="MBI6630367.1"/>
    </source>
</evidence>
<name>A0A934HS05_9RHOB</name>
<comment type="caution">
    <text evidence="2">The sequence shown here is derived from an EMBL/GenBank/DDBJ whole genome shotgun (WGS) entry which is preliminary data.</text>
</comment>
<evidence type="ECO:0000259" key="1">
    <source>
        <dbReference type="Pfam" id="PF12728"/>
    </source>
</evidence>
<reference evidence="2" key="1">
    <citation type="submission" date="2020-12" db="EMBL/GenBank/DDBJ databases">
        <title>Pontibaca salina gen. nov., sp. nov., isolated from marine sediment.</title>
        <authorList>
            <person name="Bo J."/>
            <person name="Wang S."/>
            <person name="Song X."/>
            <person name="Du Z."/>
        </authorList>
    </citation>
    <scope>NUCLEOTIDE SEQUENCE</scope>
    <source>
        <strain evidence="2">S1109L</strain>
    </source>
</reference>
<organism evidence="2 3">
    <name type="scientific">Pontibaca salina</name>
    <dbReference type="NCBI Taxonomy" id="2795731"/>
    <lineage>
        <taxon>Bacteria</taxon>
        <taxon>Pseudomonadati</taxon>
        <taxon>Pseudomonadota</taxon>
        <taxon>Alphaproteobacteria</taxon>
        <taxon>Rhodobacterales</taxon>
        <taxon>Roseobacteraceae</taxon>
        <taxon>Pontibaca</taxon>
    </lineage>
</organism>